<comment type="similarity">
    <text evidence="2">Belongs to the NAD(P)-dependent epimerase/dehydratase family. Dihydroflavonol-4-reductase subfamily.</text>
</comment>
<dbReference type="Gene3D" id="3.40.50.720">
    <property type="entry name" value="NAD(P)-binding Rossmann-like Domain"/>
    <property type="match status" value="1"/>
</dbReference>
<feature type="domain" description="NAD-dependent epimerase/dehydratase" evidence="3">
    <location>
        <begin position="5"/>
        <end position="243"/>
    </location>
</feature>
<dbReference type="EMBL" id="JBHSSN010000006">
    <property type="protein sequence ID" value="MFC6323056.1"/>
    <property type="molecule type" value="Genomic_DNA"/>
</dbReference>
<dbReference type="InterPro" id="IPR036291">
    <property type="entry name" value="NAD(P)-bd_dom_sf"/>
</dbReference>
<name>A0ABW1UTQ5_9LACO</name>
<evidence type="ECO:0000259" key="3">
    <source>
        <dbReference type="Pfam" id="PF01370"/>
    </source>
</evidence>
<accession>A0ABW1UTQ5</accession>
<dbReference type="InterPro" id="IPR001509">
    <property type="entry name" value="Epimerase_deHydtase"/>
</dbReference>
<evidence type="ECO:0000313" key="4">
    <source>
        <dbReference type="EMBL" id="MFC6323056.1"/>
    </source>
</evidence>
<organism evidence="4 5">
    <name type="scientific">Companilactobacillus baiquanensis</name>
    <dbReference type="NCBI Taxonomy" id="2486005"/>
    <lineage>
        <taxon>Bacteria</taxon>
        <taxon>Bacillati</taxon>
        <taxon>Bacillota</taxon>
        <taxon>Bacilli</taxon>
        <taxon>Lactobacillales</taxon>
        <taxon>Lactobacillaceae</taxon>
        <taxon>Companilactobacillus</taxon>
    </lineage>
</organism>
<comment type="caution">
    <text evidence="4">The sequence shown here is derived from an EMBL/GenBank/DDBJ whole genome shotgun (WGS) entry which is preliminary data.</text>
</comment>
<sequence>MTETVLVTGGTGFLGLHILLQLMKTDYNVRTTIRSLGKKNHVLKILKENGIDNLDRLSFYEANLTSDEGWDEAMDNVNYVLSVASPVFFDNSKKEIDAIRPATDGITRILKMAQRKHVKRVVMTGNFGAIGFSNKPSSIPTTEEDWTKTDQPGISIYEKSKLIAEKAAWKIIDQPSNMLEFTTINPVAMLGDSLDSHVSGSFDIITNILNGSMKRVPNINLNIVDVRDVAALHIKAMTEPKANHERFIASADGSISLPEIANLVRHEYPDLAPKISSKILPDWIIKLGSYFNQTAKEGKLLLEVNRNISNQKAKDILNWSPIADNKEIIFDSVNTLLKNNLI</sequence>
<dbReference type="RefSeq" id="WP_125593913.1">
    <property type="nucleotide sequence ID" value="NZ_JBHSSN010000006.1"/>
</dbReference>
<dbReference type="Pfam" id="PF01370">
    <property type="entry name" value="Epimerase"/>
    <property type="match status" value="1"/>
</dbReference>
<gene>
    <name evidence="4" type="ORF">ACFP1F_04645</name>
</gene>
<dbReference type="PANTHER" id="PTHR10366:SF564">
    <property type="entry name" value="STEROL-4-ALPHA-CARBOXYLATE 3-DEHYDROGENASE, DECARBOXYLATING"/>
    <property type="match status" value="1"/>
</dbReference>
<evidence type="ECO:0000256" key="1">
    <source>
        <dbReference type="ARBA" id="ARBA00023002"/>
    </source>
</evidence>
<dbReference type="Proteomes" id="UP001596186">
    <property type="component" value="Unassembled WGS sequence"/>
</dbReference>
<keyword evidence="1" id="KW-0560">Oxidoreductase</keyword>
<evidence type="ECO:0000256" key="2">
    <source>
        <dbReference type="ARBA" id="ARBA00023445"/>
    </source>
</evidence>
<dbReference type="SUPFAM" id="SSF51735">
    <property type="entry name" value="NAD(P)-binding Rossmann-fold domains"/>
    <property type="match status" value="1"/>
</dbReference>
<dbReference type="InterPro" id="IPR050425">
    <property type="entry name" value="NAD(P)_dehydrat-like"/>
</dbReference>
<proteinExistence type="inferred from homology"/>
<reference evidence="5" key="1">
    <citation type="journal article" date="2019" name="Int. J. Syst. Evol. Microbiol.">
        <title>The Global Catalogue of Microorganisms (GCM) 10K type strain sequencing project: providing services to taxonomists for standard genome sequencing and annotation.</title>
        <authorList>
            <consortium name="The Broad Institute Genomics Platform"/>
            <consortium name="The Broad Institute Genome Sequencing Center for Infectious Disease"/>
            <person name="Wu L."/>
            <person name="Ma J."/>
        </authorList>
    </citation>
    <scope>NUCLEOTIDE SEQUENCE [LARGE SCALE GENOMIC DNA]</scope>
    <source>
        <strain evidence="5">CCM 8895</strain>
    </source>
</reference>
<protein>
    <submittedName>
        <fullName evidence="4">NAD-dependent epimerase/dehydratase family protein</fullName>
    </submittedName>
</protein>
<dbReference type="PANTHER" id="PTHR10366">
    <property type="entry name" value="NAD DEPENDENT EPIMERASE/DEHYDRATASE"/>
    <property type="match status" value="1"/>
</dbReference>
<keyword evidence="5" id="KW-1185">Reference proteome</keyword>
<evidence type="ECO:0000313" key="5">
    <source>
        <dbReference type="Proteomes" id="UP001596186"/>
    </source>
</evidence>